<evidence type="ECO:0000313" key="1">
    <source>
        <dbReference type="EMBL" id="KAK3350927.1"/>
    </source>
</evidence>
<dbReference type="EMBL" id="JAUEPP010000002">
    <property type="protein sequence ID" value="KAK3350927.1"/>
    <property type="molecule type" value="Genomic_DNA"/>
</dbReference>
<name>A0AAE0JJQ9_9PEZI</name>
<organism evidence="1 2">
    <name type="scientific">Neurospora tetraspora</name>
    <dbReference type="NCBI Taxonomy" id="94610"/>
    <lineage>
        <taxon>Eukaryota</taxon>
        <taxon>Fungi</taxon>
        <taxon>Dikarya</taxon>
        <taxon>Ascomycota</taxon>
        <taxon>Pezizomycotina</taxon>
        <taxon>Sordariomycetes</taxon>
        <taxon>Sordariomycetidae</taxon>
        <taxon>Sordariales</taxon>
        <taxon>Sordariaceae</taxon>
        <taxon>Neurospora</taxon>
    </lineage>
</organism>
<gene>
    <name evidence="1" type="ORF">B0H65DRAFT_103719</name>
</gene>
<reference evidence="1" key="2">
    <citation type="submission" date="2023-06" db="EMBL/GenBank/DDBJ databases">
        <authorList>
            <consortium name="Lawrence Berkeley National Laboratory"/>
            <person name="Haridas S."/>
            <person name="Hensen N."/>
            <person name="Bonometti L."/>
            <person name="Westerberg I."/>
            <person name="Brannstrom I.O."/>
            <person name="Guillou S."/>
            <person name="Cros-Aarteil S."/>
            <person name="Calhoun S."/>
            <person name="Kuo A."/>
            <person name="Mondo S."/>
            <person name="Pangilinan J."/>
            <person name="Riley R."/>
            <person name="Labutti K."/>
            <person name="Andreopoulos B."/>
            <person name="Lipzen A."/>
            <person name="Chen C."/>
            <person name="Yanf M."/>
            <person name="Daum C."/>
            <person name="Ng V."/>
            <person name="Clum A."/>
            <person name="Steindorff A."/>
            <person name="Ohm R."/>
            <person name="Martin F."/>
            <person name="Silar P."/>
            <person name="Natvig D."/>
            <person name="Lalanne C."/>
            <person name="Gautier V."/>
            <person name="Ament-Velasquez S.L."/>
            <person name="Kruys A."/>
            <person name="Hutchinson M.I."/>
            <person name="Powell A.J."/>
            <person name="Barry K."/>
            <person name="Miller A.N."/>
            <person name="Grigoriev I.V."/>
            <person name="Debuchy R."/>
            <person name="Gladieux P."/>
            <person name="Thoren M.H."/>
            <person name="Johannesson H."/>
        </authorList>
    </citation>
    <scope>NUCLEOTIDE SEQUENCE</scope>
    <source>
        <strain evidence="1">CBS 560.94</strain>
    </source>
</reference>
<dbReference type="GeneID" id="87857619"/>
<dbReference type="AlphaFoldDB" id="A0AAE0JJQ9"/>
<protein>
    <submittedName>
        <fullName evidence="1">Uncharacterized protein</fullName>
    </submittedName>
</protein>
<accession>A0AAE0JJQ9</accession>
<dbReference type="Proteomes" id="UP001278500">
    <property type="component" value="Unassembled WGS sequence"/>
</dbReference>
<evidence type="ECO:0000313" key="2">
    <source>
        <dbReference type="Proteomes" id="UP001278500"/>
    </source>
</evidence>
<comment type="caution">
    <text evidence="1">The sequence shown here is derived from an EMBL/GenBank/DDBJ whole genome shotgun (WGS) entry which is preliminary data.</text>
</comment>
<sequence>MSPVAEKQNIFLSIIKSSLTTTEPCSMDGLSSVRPGIQSQSGLTRAVYAICPGPSYLRYVLLEGPGVRFWCSRVQGLFRPIHGQPPHAMLDLLLHPMSFLSIHPTLIKPTTSQQIRRVFMT</sequence>
<reference evidence="1" key="1">
    <citation type="journal article" date="2023" name="Mol. Phylogenet. Evol.">
        <title>Genome-scale phylogeny and comparative genomics of the fungal order Sordariales.</title>
        <authorList>
            <person name="Hensen N."/>
            <person name="Bonometti L."/>
            <person name="Westerberg I."/>
            <person name="Brannstrom I.O."/>
            <person name="Guillou S."/>
            <person name="Cros-Aarteil S."/>
            <person name="Calhoun S."/>
            <person name="Haridas S."/>
            <person name="Kuo A."/>
            <person name="Mondo S."/>
            <person name="Pangilinan J."/>
            <person name="Riley R."/>
            <person name="LaButti K."/>
            <person name="Andreopoulos B."/>
            <person name="Lipzen A."/>
            <person name="Chen C."/>
            <person name="Yan M."/>
            <person name="Daum C."/>
            <person name="Ng V."/>
            <person name="Clum A."/>
            <person name="Steindorff A."/>
            <person name="Ohm R.A."/>
            <person name="Martin F."/>
            <person name="Silar P."/>
            <person name="Natvig D.O."/>
            <person name="Lalanne C."/>
            <person name="Gautier V."/>
            <person name="Ament-Velasquez S.L."/>
            <person name="Kruys A."/>
            <person name="Hutchinson M.I."/>
            <person name="Powell A.J."/>
            <person name="Barry K."/>
            <person name="Miller A.N."/>
            <person name="Grigoriev I.V."/>
            <person name="Debuchy R."/>
            <person name="Gladieux P."/>
            <person name="Hiltunen Thoren M."/>
            <person name="Johannesson H."/>
        </authorList>
    </citation>
    <scope>NUCLEOTIDE SEQUENCE</scope>
    <source>
        <strain evidence="1">CBS 560.94</strain>
    </source>
</reference>
<keyword evidence="2" id="KW-1185">Reference proteome</keyword>
<proteinExistence type="predicted"/>
<dbReference type="RefSeq" id="XP_062684222.1">
    <property type="nucleotide sequence ID" value="XM_062820465.1"/>
</dbReference>